<dbReference type="NCBIfam" id="TIGR01730">
    <property type="entry name" value="RND_mfp"/>
    <property type="match status" value="1"/>
</dbReference>
<comment type="similarity">
    <text evidence="2">Belongs to the membrane fusion protein (MFP) (TC 8.A.1) family.</text>
</comment>
<evidence type="ECO:0000256" key="1">
    <source>
        <dbReference type="ARBA" id="ARBA00004196"/>
    </source>
</evidence>
<dbReference type="GO" id="GO:1990281">
    <property type="term" value="C:efflux pump complex"/>
    <property type="evidence" value="ECO:0007669"/>
    <property type="project" value="TreeGrafter"/>
</dbReference>
<dbReference type="Proteomes" id="UP000234329">
    <property type="component" value="Unassembled WGS sequence"/>
</dbReference>
<dbReference type="Gene3D" id="2.40.50.100">
    <property type="match status" value="1"/>
</dbReference>
<evidence type="ECO:0000259" key="5">
    <source>
        <dbReference type="Pfam" id="PF25876"/>
    </source>
</evidence>
<organism evidence="8 9">
    <name type="scientific">Acidithiobacillus marinus</name>
    <dbReference type="NCBI Taxonomy" id="187490"/>
    <lineage>
        <taxon>Bacteria</taxon>
        <taxon>Pseudomonadati</taxon>
        <taxon>Pseudomonadota</taxon>
        <taxon>Acidithiobacillia</taxon>
        <taxon>Acidithiobacillales</taxon>
        <taxon>Acidithiobacillaceae</taxon>
        <taxon>Acidithiobacillus</taxon>
    </lineage>
</organism>
<comment type="subcellular location">
    <subcellularLocation>
        <location evidence="1">Cell envelope</location>
    </subcellularLocation>
</comment>
<sequence>MMIWKRTALLSMLVLSSASLAACSKTPPQSPAIHQRMNAPVMQIGGKDMAAYSQIPGTVIAAQQVEISSRLSGYIRHLDLREGQAVKAGQLLFEVDPTDVQAQVRQAQAGLAEAQSSLNDARSNYVRFKALYAQQAIPEKQWDQVKSAYAMAQARAAAAQAGIASAQAQMRYARVTAPFSGIIINKQAQNGDMASPGQPVLTLANPGQLEVRFAAGSTLFQSLKMGQTLEVLADGHRVPATVLDLVSTADPMTHAHTVKLRLPANSHLQAGNYVTVEAPLAKRQVITVPTSALQDRAGISGVFVVDAQGIAHYRMVRRGPETSDGVEILAGLSTGETVVTGNVAAVNNGDQINAGAAHG</sequence>
<feature type="chain" id="PRO_5014176587" evidence="4">
    <location>
        <begin position="22"/>
        <end position="359"/>
    </location>
</feature>
<evidence type="ECO:0000259" key="6">
    <source>
        <dbReference type="Pfam" id="PF25917"/>
    </source>
</evidence>
<evidence type="ECO:0000256" key="3">
    <source>
        <dbReference type="ARBA" id="ARBA00022448"/>
    </source>
</evidence>
<evidence type="ECO:0000313" key="9">
    <source>
        <dbReference type="Proteomes" id="UP000234329"/>
    </source>
</evidence>
<keyword evidence="4" id="KW-0732">Signal</keyword>
<dbReference type="EMBL" id="MXAV01000034">
    <property type="protein sequence ID" value="PKY10693.1"/>
    <property type="molecule type" value="Genomic_DNA"/>
</dbReference>
<comment type="caution">
    <text evidence="8">The sequence shown here is derived from an EMBL/GenBank/DDBJ whole genome shotgun (WGS) entry which is preliminary data.</text>
</comment>
<protein>
    <submittedName>
        <fullName evidence="8">Efflux transporter periplasmic adaptor subunit</fullName>
    </submittedName>
</protein>
<reference evidence="8 9" key="1">
    <citation type="submission" date="2017-03" db="EMBL/GenBank/DDBJ databases">
        <title>Draft genime sequence of the acidophilic sulfur-oxidizing bacterium Acidithiobacillus sp. SH, isolated from seawater.</title>
        <authorList>
            <person name="Sharmin S."/>
            <person name="Tokuhisa M."/>
            <person name="Kanao T."/>
            <person name="Kamimura K."/>
        </authorList>
    </citation>
    <scope>NUCLEOTIDE SEQUENCE [LARGE SCALE GENOMIC DNA]</scope>
    <source>
        <strain evidence="8 9">SH</strain>
    </source>
</reference>
<dbReference type="Gene3D" id="1.10.287.470">
    <property type="entry name" value="Helix hairpin bin"/>
    <property type="match status" value="1"/>
</dbReference>
<dbReference type="InterPro" id="IPR058627">
    <property type="entry name" value="MdtA-like_C"/>
</dbReference>
<proteinExistence type="inferred from homology"/>
<dbReference type="PROSITE" id="PS51257">
    <property type="entry name" value="PROKAR_LIPOPROTEIN"/>
    <property type="match status" value="1"/>
</dbReference>
<name>A0A2I1DLE0_9PROT</name>
<feature type="domain" description="Multidrug resistance protein MdtA-like C-terminal permuted SH3" evidence="7">
    <location>
        <begin position="284"/>
        <end position="342"/>
    </location>
</feature>
<dbReference type="Pfam" id="PF25917">
    <property type="entry name" value="BSH_RND"/>
    <property type="match status" value="1"/>
</dbReference>
<dbReference type="InterPro" id="IPR058625">
    <property type="entry name" value="MdtA-like_BSH"/>
</dbReference>
<dbReference type="InterPro" id="IPR006143">
    <property type="entry name" value="RND_pump_MFP"/>
</dbReference>
<evidence type="ECO:0000313" key="8">
    <source>
        <dbReference type="EMBL" id="PKY10693.1"/>
    </source>
</evidence>
<dbReference type="RefSeq" id="WP_101537989.1">
    <property type="nucleotide sequence ID" value="NZ_MXAV01000034.1"/>
</dbReference>
<dbReference type="PANTHER" id="PTHR30469">
    <property type="entry name" value="MULTIDRUG RESISTANCE PROTEIN MDTA"/>
    <property type="match status" value="1"/>
</dbReference>
<evidence type="ECO:0000256" key="2">
    <source>
        <dbReference type="ARBA" id="ARBA00009477"/>
    </source>
</evidence>
<keyword evidence="3" id="KW-0813">Transport</keyword>
<dbReference type="OrthoDB" id="9783047at2"/>
<accession>A0A2I1DLE0</accession>
<dbReference type="Gene3D" id="2.40.420.20">
    <property type="match status" value="1"/>
</dbReference>
<dbReference type="GO" id="GO:0015562">
    <property type="term" value="F:efflux transmembrane transporter activity"/>
    <property type="evidence" value="ECO:0007669"/>
    <property type="project" value="TreeGrafter"/>
</dbReference>
<dbReference type="SUPFAM" id="SSF111369">
    <property type="entry name" value="HlyD-like secretion proteins"/>
    <property type="match status" value="1"/>
</dbReference>
<dbReference type="InParanoid" id="A0A2I1DLE0"/>
<feature type="domain" description="Multidrug resistance protein MdtA-like alpha-helical hairpin" evidence="5">
    <location>
        <begin position="104"/>
        <end position="173"/>
    </location>
</feature>
<dbReference type="AlphaFoldDB" id="A0A2I1DLE0"/>
<dbReference type="Gene3D" id="2.40.30.170">
    <property type="match status" value="1"/>
</dbReference>
<dbReference type="Pfam" id="PF25967">
    <property type="entry name" value="RND-MFP_C"/>
    <property type="match status" value="1"/>
</dbReference>
<dbReference type="InterPro" id="IPR058624">
    <property type="entry name" value="MdtA-like_HH"/>
</dbReference>
<dbReference type="Pfam" id="PF25876">
    <property type="entry name" value="HH_MFP_RND"/>
    <property type="match status" value="1"/>
</dbReference>
<feature type="domain" description="Multidrug resistance protein MdtA-like barrel-sandwich hybrid" evidence="6">
    <location>
        <begin position="64"/>
        <end position="199"/>
    </location>
</feature>
<gene>
    <name evidence="8" type="ORF">B1757_08945</name>
</gene>
<evidence type="ECO:0000256" key="4">
    <source>
        <dbReference type="SAM" id="SignalP"/>
    </source>
</evidence>
<evidence type="ECO:0000259" key="7">
    <source>
        <dbReference type="Pfam" id="PF25967"/>
    </source>
</evidence>
<keyword evidence="9" id="KW-1185">Reference proteome</keyword>
<feature type="signal peptide" evidence="4">
    <location>
        <begin position="1"/>
        <end position="21"/>
    </location>
</feature>